<organism evidence="6 7">
    <name type="scientific">Eublepharis macularius</name>
    <name type="common">Leopard gecko</name>
    <name type="synonym">Cyrtodactylus macularius</name>
    <dbReference type="NCBI Taxonomy" id="481883"/>
    <lineage>
        <taxon>Eukaryota</taxon>
        <taxon>Metazoa</taxon>
        <taxon>Chordata</taxon>
        <taxon>Craniata</taxon>
        <taxon>Vertebrata</taxon>
        <taxon>Euteleostomi</taxon>
        <taxon>Lepidosauria</taxon>
        <taxon>Squamata</taxon>
        <taxon>Bifurcata</taxon>
        <taxon>Gekkota</taxon>
        <taxon>Eublepharidae</taxon>
        <taxon>Eublepharinae</taxon>
        <taxon>Eublepharis</taxon>
    </lineage>
</organism>
<dbReference type="AlphaFoldDB" id="A0AA97JSH7"/>
<dbReference type="PANTHER" id="PTHR31259:SF3">
    <property type="entry name" value="ENDOSOME-ASSOCIATED-TRAFFICKING REGULATOR 1"/>
    <property type="match status" value="1"/>
</dbReference>
<dbReference type="InterPro" id="IPR026757">
    <property type="entry name" value="ENTR1"/>
</dbReference>
<dbReference type="GO" id="GO:0055037">
    <property type="term" value="C:recycling endosome"/>
    <property type="evidence" value="ECO:0007669"/>
    <property type="project" value="TreeGrafter"/>
</dbReference>
<evidence type="ECO:0000256" key="2">
    <source>
        <dbReference type="ARBA" id="ARBA00016007"/>
    </source>
</evidence>
<dbReference type="Proteomes" id="UP001190640">
    <property type="component" value="Chromosome 9"/>
</dbReference>
<dbReference type="GO" id="GO:0036064">
    <property type="term" value="C:ciliary basal body"/>
    <property type="evidence" value="ECO:0007669"/>
    <property type="project" value="TreeGrafter"/>
</dbReference>
<dbReference type="KEGG" id="emc:129335302"/>
<name>A0AA97JSH7_EUBMA</name>
<keyword evidence="6" id="KW-1185">Reference proteome</keyword>
<dbReference type="PANTHER" id="PTHR31259">
    <property type="entry name" value="ENDOSOME-ASSOCIATED TRAFFICKING REGULATOR 1"/>
    <property type="match status" value="1"/>
</dbReference>
<evidence type="ECO:0000256" key="1">
    <source>
        <dbReference type="ARBA" id="ARBA00007791"/>
    </source>
</evidence>
<evidence type="ECO:0000313" key="6">
    <source>
        <dbReference type="Proteomes" id="UP001190640"/>
    </source>
</evidence>
<keyword evidence="3 4" id="KW-0175">Coiled coil</keyword>
<reference evidence="7" key="1">
    <citation type="submission" date="2025-08" db="UniProtKB">
        <authorList>
            <consortium name="RefSeq"/>
        </authorList>
    </citation>
    <scope>IDENTIFICATION</scope>
    <source>
        <tissue evidence="7">Blood</tissue>
    </source>
</reference>
<dbReference type="GO" id="GO:0045724">
    <property type="term" value="P:positive regulation of cilium assembly"/>
    <property type="evidence" value="ECO:0007669"/>
    <property type="project" value="TreeGrafter"/>
</dbReference>
<comment type="similarity">
    <text evidence="1">Belongs to the ENTR1 family.</text>
</comment>
<dbReference type="GeneID" id="129335302"/>
<evidence type="ECO:0000256" key="3">
    <source>
        <dbReference type="ARBA" id="ARBA00023054"/>
    </source>
</evidence>
<proteinExistence type="inferred from homology"/>
<feature type="region of interest" description="Disordered" evidence="5">
    <location>
        <begin position="1"/>
        <end position="54"/>
    </location>
</feature>
<evidence type="ECO:0000256" key="4">
    <source>
        <dbReference type="SAM" id="Coils"/>
    </source>
</evidence>
<dbReference type="RefSeq" id="XP_054843713.1">
    <property type="nucleotide sequence ID" value="XM_054987738.1"/>
</dbReference>
<evidence type="ECO:0000256" key="5">
    <source>
        <dbReference type="SAM" id="MobiDB-lite"/>
    </source>
</evidence>
<gene>
    <name evidence="7" type="primary">LOC129335302</name>
</gene>
<evidence type="ECO:0000313" key="7">
    <source>
        <dbReference type="RefSeq" id="XP_054843713.1"/>
    </source>
</evidence>
<dbReference type="GO" id="GO:1903566">
    <property type="term" value="P:positive regulation of protein localization to cilium"/>
    <property type="evidence" value="ECO:0007669"/>
    <property type="project" value="TreeGrafter"/>
</dbReference>
<dbReference type="GO" id="GO:0030496">
    <property type="term" value="C:midbody"/>
    <property type="evidence" value="ECO:0007669"/>
    <property type="project" value="TreeGrafter"/>
</dbReference>
<feature type="coiled-coil region" evidence="4">
    <location>
        <begin position="240"/>
        <end position="306"/>
    </location>
</feature>
<dbReference type="GO" id="GO:0005769">
    <property type="term" value="C:early endosome"/>
    <property type="evidence" value="ECO:0007669"/>
    <property type="project" value="TreeGrafter"/>
</dbReference>
<protein>
    <recommendedName>
        <fullName evidence="2">Endosome-associated-trafficking regulator 1</fullName>
    </recommendedName>
</protein>
<accession>A0AA97JSH7</accession>
<dbReference type="GO" id="GO:0032465">
    <property type="term" value="P:regulation of cytokinesis"/>
    <property type="evidence" value="ECO:0007669"/>
    <property type="project" value="TreeGrafter"/>
</dbReference>
<dbReference type="GO" id="GO:0005813">
    <property type="term" value="C:centrosome"/>
    <property type="evidence" value="ECO:0007669"/>
    <property type="project" value="TreeGrafter"/>
</dbReference>
<sequence length="379" mass="43149">MPRPPLAGGSHSRGLNEEEEEIQPCYCHHHIPPPPDHVKNLISSGDNQLKDSDDPATFSLKGMAKNKSRCAGRQHDTKNRSYKKKMARQTFGLEEESLSPEQLGLNLEFQEPLYKEAAVAENLWDDDDDWRERYPPSAFEKVHLSRMSNMTPCNPYSYNSPGLSGVEAFSSWPFNDNDTCDSCPTHAKTVENYGPHEQPVENVEYTSSHLSYHELKEENCMLRRKIKRIQNFSESQTQMVRNLERKLQATVNKEEKEAQDLEALVQQAEHSLQSMTQRALKAESDLEKIKQEMYFLQAELSCYKMENESLRSGQSTNMGAVKHHIDVALQNLLRVTSHAHATIHQLAFGAETLTFVADLLKSVGRMSEIETENGVEKQT</sequence>